<dbReference type="EMBL" id="BPLR01002768">
    <property type="protein sequence ID" value="GIX77581.1"/>
    <property type="molecule type" value="Genomic_DNA"/>
</dbReference>
<comment type="caution">
    <text evidence="1">The sequence shown here is derived from an EMBL/GenBank/DDBJ whole genome shotgun (WGS) entry which is preliminary data.</text>
</comment>
<evidence type="ECO:0000313" key="1">
    <source>
        <dbReference type="EMBL" id="GIX77581.1"/>
    </source>
</evidence>
<dbReference type="Proteomes" id="UP001054945">
    <property type="component" value="Unassembled WGS sequence"/>
</dbReference>
<keyword evidence="2" id="KW-1185">Reference proteome</keyword>
<dbReference type="AlphaFoldDB" id="A0AAV4MYS6"/>
<proteinExistence type="predicted"/>
<name>A0AAV4MYS6_CAEEX</name>
<reference evidence="1 2" key="1">
    <citation type="submission" date="2021-06" db="EMBL/GenBank/DDBJ databases">
        <title>Caerostris extrusa draft genome.</title>
        <authorList>
            <person name="Kono N."/>
            <person name="Arakawa K."/>
        </authorList>
    </citation>
    <scope>NUCLEOTIDE SEQUENCE [LARGE SCALE GENOMIC DNA]</scope>
</reference>
<sequence length="101" mass="11613">MYSTNRETIWDALGSFLPALCLPSQSTITTPSNNSRCFSSFDHVFHCMLAALKKRILQSSQCMTLPDCFANGAEFWHLLPTFHPEGNNLREEEKREKEKME</sequence>
<protein>
    <submittedName>
        <fullName evidence="1">Uncharacterized protein</fullName>
    </submittedName>
</protein>
<evidence type="ECO:0000313" key="2">
    <source>
        <dbReference type="Proteomes" id="UP001054945"/>
    </source>
</evidence>
<organism evidence="1 2">
    <name type="scientific">Caerostris extrusa</name>
    <name type="common">Bark spider</name>
    <name type="synonym">Caerostris bankana</name>
    <dbReference type="NCBI Taxonomy" id="172846"/>
    <lineage>
        <taxon>Eukaryota</taxon>
        <taxon>Metazoa</taxon>
        <taxon>Ecdysozoa</taxon>
        <taxon>Arthropoda</taxon>
        <taxon>Chelicerata</taxon>
        <taxon>Arachnida</taxon>
        <taxon>Araneae</taxon>
        <taxon>Araneomorphae</taxon>
        <taxon>Entelegynae</taxon>
        <taxon>Araneoidea</taxon>
        <taxon>Araneidae</taxon>
        <taxon>Caerostris</taxon>
    </lineage>
</organism>
<accession>A0AAV4MYS6</accession>
<gene>
    <name evidence="1" type="ORF">CEXT_428721</name>
</gene>